<comment type="caution">
    <text evidence="1">The sequence shown here is derived from an EMBL/GenBank/DDBJ whole genome shotgun (WGS) entry which is preliminary data.</text>
</comment>
<protein>
    <submittedName>
        <fullName evidence="1">Uncharacterized protein</fullName>
    </submittedName>
</protein>
<proteinExistence type="predicted"/>
<dbReference type="EMBL" id="CASHSV030000615">
    <property type="protein sequence ID" value="CAJ2669912.1"/>
    <property type="molecule type" value="Genomic_DNA"/>
</dbReference>
<dbReference type="Proteomes" id="UP001177021">
    <property type="component" value="Unassembled WGS sequence"/>
</dbReference>
<gene>
    <name evidence="1" type="ORF">MILVUS5_LOCUS34033</name>
</gene>
<evidence type="ECO:0000313" key="2">
    <source>
        <dbReference type="Proteomes" id="UP001177021"/>
    </source>
</evidence>
<sequence length="393" mass="44432">MLSPAILESNIYNFMALFHFLVFSLCIACCKVDARSKVQLKEQNHFTTSDNTMRQVDNEFKCVDIYKQPALQHPLLKNHKIQLHPTFAKNVVQSRPSYDRECPTGKVPIYKRIKRHQIVTNSSLKLPVVDLRHYAQSTKEFHTVTLDSTQNQIFYGAFAKISAYNLSLNPYQYSTSSVIVESGPPSELNSIHAGLGVRPDIYGDSQLRLTTLWTAFGSGNPGCSDNKCAGFVQVTQDKLYFIGSVQYPTTPIGASEKYHLEFKIQRDKSTGNWWLIVNNPEVQVGYWPRDIFTHLSTGASKVRFGGETFAAPNTVSPPMGSGRLPQDGFQYSALMGVLQHIDTNYNQIDLYPAYMKVYNDAKKECYDLMFKENLTFLYRRAILYGGPGGHCNL</sequence>
<keyword evidence="2" id="KW-1185">Reference proteome</keyword>
<organism evidence="1 2">
    <name type="scientific">Trifolium pratense</name>
    <name type="common">Red clover</name>
    <dbReference type="NCBI Taxonomy" id="57577"/>
    <lineage>
        <taxon>Eukaryota</taxon>
        <taxon>Viridiplantae</taxon>
        <taxon>Streptophyta</taxon>
        <taxon>Embryophyta</taxon>
        <taxon>Tracheophyta</taxon>
        <taxon>Spermatophyta</taxon>
        <taxon>Magnoliopsida</taxon>
        <taxon>eudicotyledons</taxon>
        <taxon>Gunneridae</taxon>
        <taxon>Pentapetalae</taxon>
        <taxon>rosids</taxon>
        <taxon>fabids</taxon>
        <taxon>Fabales</taxon>
        <taxon>Fabaceae</taxon>
        <taxon>Papilionoideae</taxon>
        <taxon>50 kb inversion clade</taxon>
        <taxon>NPAAA clade</taxon>
        <taxon>Hologalegina</taxon>
        <taxon>IRL clade</taxon>
        <taxon>Trifolieae</taxon>
        <taxon>Trifolium</taxon>
    </lineage>
</organism>
<accession>A0ACB0LNA2</accession>
<name>A0ACB0LNA2_TRIPR</name>
<reference evidence="1" key="1">
    <citation type="submission" date="2023-10" db="EMBL/GenBank/DDBJ databases">
        <authorList>
            <person name="Rodriguez Cubillos JULIANA M."/>
            <person name="De Vega J."/>
        </authorList>
    </citation>
    <scope>NUCLEOTIDE SEQUENCE</scope>
</reference>
<evidence type="ECO:0000313" key="1">
    <source>
        <dbReference type="EMBL" id="CAJ2669912.1"/>
    </source>
</evidence>